<feature type="active site" description="Proton acceptor" evidence="8">
    <location>
        <position position="66"/>
    </location>
</feature>
<comment type="catalytic activity">
    <reaction evidence="1">
        <text>dTDP-4-dehydro-6-deoxy-alpha-D-glucose = dTDP-4-dehydro-beta-L-rhamnose</text>
        <dbReference type="Rhea" id="RHEA:16969"/>
        <dbReference type="ChEBI" id="CHEBI:57649"/>
        <dbReference type="ChEBI" id="CHEBI:62830"/>
        <dbReference type="EC" id="5.1.3.13"/>
    </reaction>
</comment>
<feature type="active site" description="Proton donor" evidence="8">
    <location>
        <position position="136"/>
    </location>
</feature>
<dbReference type="Pfam" id="PF00908">
    <property type="entry name" value="dTDP_sugar_isom"/>
    <property type="match status" value="1"/>
</dbReference>
<protein>
    <recommendedName>
        <fullName evidence="4">dTDP-4-dehydrorhamnose 3,5-epimerase</fullName>
        <ecNumber evidence="3">5.1.3.13</ecNumber>
    </recommendedName>
    <alternativeName>
        <fullName evidence="6">Thymidine diphospho-4-keto-rhamnose 3,5-epimerase</fullName>
    </alternativeName>
    <alternativeName>
        <fullName evidence="5">dTDP-4-keto-6-deoxyglucose 3,5-epimerase</fullName>
    </alternativeName>
    <alternativeName>
        <fullName evidence="7">dTDP-6-deoxy-D-xylo-4-hexulose 3,5-epimerase</fullName>
    </alternativeName>
</protein>
<dbReference type="EMBL" id="CADILE010000010">
    <property type="protein sequence ID" value="CAB3883551.1"/>
    <property type="molecule type" value="Genomic_DNA"/>
</dbReference>
<dbReference type="EC" id="5.1.3.13" evidence="3"/>
<dbReference type="PANTHER" id="PTHR21047:SF2">
    <property type="entry name" value="THYMIDINE DIPHOSPHO-4-KETO-RHAMNOSE 3,5-EPIMERASE"/>
    <property type="match status" value="1"/>
</dbReference>
<dbReference type="Gene3D" id="2.60.120.10">
    <property type="entry name" value="Jelly Rolls"/>
    <property type="match status" value="1"/>
</dbReference>
<dbReference type="GO" id="GO:0008830">
    <property type="term" value="F:dTDP-4-dehydrorhamnose 3,5-epimerase activity"/>
    <property type="evidence" value="ECO:0007669"/>
    <property type="project" value="UniProtKB-EC"/>
</dbReference>
<dbReference type="PANTHER" id="PTHR21047">
    <property type="entry name" value="DTDP-6-DEOXY-D-GLUCOSE-3,5 EPIMERASE"/>
    <property type="match status" value="1"/>
</dbReference>
<dbReference type="InterPro" id="IPR014710">
    <property type="entry name" value="RmlC-like_jellyroll"/>
</dbReference>
<proteinExistence type="predicted"/>
<dbReference type="CDD" id="cd00438">
    <property type="entry name" value="cupin_RmlC"/>
    <property type="match status" value="1"/>
</dbReference>
<evidence type="ECO:0000256" key="8">
    <source>
        <dbReference type="PIRSR" id="PIRSR600888-1"/>
    </source>
</evidence>
<evidence type="ECO:0000256" key="7">
    <source>
        <dbReference type="ARBA" id="ARBA00033311"/>
    </source>
</evidence>
<comment type="function">
    <text evidence="2">Catalyzes the epimerization of the C3' and C5'positions of dTDP-6-deoxy-D-xylo-4-hexulose, forming dTDP-6-deoxy-L-lyxo-4-hexulose.</text>
</comment>
<dbReference type="InterPro" id="IPR011051">
    <property type="entry name" value="RmlC_Cupin_sf"/>
</dbReference>
<evidence type="ECO:0000256" key="3">
    <source>
        <dbReference type="ARBA" id="ARBA00012098"/>
    </source>
</evidence>
<sequence length="187" mass="20565">MGAGVNVTQTPIAGVVVVETRAHQDERGAFARLFCADALAKVIGPRHVVQINQSRTLRVGAIRGMHFQHAPHAEMKLVRCLRGRVWDVVADLRAGSPTFLQWHAQELDARSARMLVIPEGCAHGFQVLEAESELLYLHTAFYTPSAEAGVRHDDPRLAIRWPLAATDLSPRDQAHALLPDDFAGIQV</sequence>
<dbReference type="GO" id="GO:0005829">
    <property type="term" value="C:cytosol"/>
    <property type="evidence" value="ECO:0007669"/>
    <property type="project" value="TreeGrafter"/>
</dbReference>
<accession>A0A6S7E032</accession>
<name>A0A6S7E032_9BURK</name>
<dbReference type="InterPro" id="IPR000888">
    <property type="entry name" value="RmlC-like"/>
</dbReference>
<dbReference type="SUPFAM" id="SSF51182">
    <property type="entry name" value="RmlC-like cupins"/>
    <property type="match status" value="1"/>
</dbReference>
<feature type="site" description="Participates in a stacking interaction with the thymidine ring of dTDP-4-oxo-6-deoxyglucose" evidence="9">
    <location>
        <position position="142"/>
    </location>
</feature>
<dbReference type="AlphaFoldDB" id="A0A6S7E032"/>
<gene>
    <name evidence="10" type="primary">rfbC</name>
    <name evidence="10" type="ORF">LMG3328_03416</name>
</gene>
<evidence type="ECO:0000256" key="9">
    <source>
        <dbReference type="PIRSR" id="PIRSR600888-3"/>
    </source>
</evidence>
<evidence type="ECO:0000256" key="2">
    <source>
        <dbReference type="ARBA" id="ARBA00001997"/>
    </source>
</evidence>
<evidence type="ECO:0000256" key="1">
    <source>
        <dbReference type="ARBA" id="ARBA00001298"/>
    </source>
</evidence>
<dbReference type="GO" id="GO:0019305">
    <property type="term" value="P:dTDP-rhamnose biosynthetic process"/>
    <property type="evidence" value="ECO:0007669"/>
    <property type="project" value="TreeGrafter"/>
</dbReference>
<dbReference type="GO" id="GO:0000271">
    <property type="term" value="P:polysaccharide biosynthetic process"/>
    <property type="evidence" value="ECO:0007669"/>
    <property type="project" value="TreeGrafter"/>
</dbReference>
<reference evidence="10 11" key="1">
    <citation type="submission" date="2020-04" db="EMBL/GenBank/DDBJ databases">
        <authorList>
            <person name="De Canck E."/>
        </authorList>
    </citation>
    <scope>NUCLEOTIDE SEQUENCE [LARGE SCALE GENOMIC DNA]</scope>
    <source>
        <strain evidence="10 11">LMG 3328</strain>
    </source>
</reference>
<dbReference type="Proteomes" id="UP000494122">
    <property type="component" value="Unassembled WGS sequence"/>
</dbReference>
<evidence type="ECO:0000313" key="11">
    <source>
        <dbReference type="Proteomes" id="UP000494122"/>
    </source>
</evidence>
<evidence type="ECO:0000256" key="5">
    <source>
        <dbReference type="ARBA" id="ARBA00029758"/>
    </source>
</evidence>
<organism evidence="10 11">
    <name type="scientific">Achromobacter ruhlandii</name>
    <dbReference type="NCBI Taxonomy" id="72557"/>
    <lineage>
        <taxon>Bacteria</taxon>
        <taxon>Pseudomonadati</taxon>
        <taxon>Pseudomonadota</taxon>
        <taxon>Betaproteobacteria</taxon>
        <taxon>Burkholderiales</taxon>
        <taxon>Alcaligenaceae</taxon>
        <taxon>Achromobacter</taxon>
    </lineage>
</organism>
<keyword evidence="10" id="KW-0413">Isomerase</keyword>
<evidence type="ECO:0000313" key="10">
    <source>
        <dbReference type="EMBL" id="CAB3883551.1"/>
    </source>
</evidence>
<evidence type="ECO:0000256" key="6">
    <source>
        <dbReference type="ARBA" id="ARBA00031424"/>
    </source>
</evidence>
<evidence type="ECO:0000256" key="4">
    <source>
        <dbReference type="ARBA" id="ARBA00019595"/>
    </source>
</evidence>